<proteinExistence type="inferred from homology"/>
<dbReference type="InterPro" id="IPR005824">
    <property type="entry name" value="KOW"/>
</dbReference>
<evidence type="ECO:0000256" key="9">
    <source>
        <dbReference type="HAMAP-Rule" id="MF_01326"/>
    </source>
</evidence>
<dbReference type="InterPro" id="IPR041988">
    <property type="entry name" value="Ribosomal_uL24_KOW"/>
</dbReference>
<dbReference type="Pfam" id="PF00467">
    <property type="entry name" value="KOW"/>
    <property type="match status" value="1"/>
</dbReference>
<dbReference type="FunFam" id="2.30.30.30:FF:000004">
    <property type="entry name" value="50S ribosomal protein L24"/>
    <property type="match status" value="1"/>
</dbReference>
<keyword evidence="5 9" id="KW-0689">Ribosomal protein</keyword>
<name>A0A2V2CRK8_9ACTN</name>
<evidence type="ECO:0000256" key="6">
    <source>
        <dbReference type="ARBA" id="ARBA00023274"/>
    </source>
</evidence>
<dbReference type="GO" id="GO:0005840">
    <property type="term" value="C:ribosome"/>
    <property type="evidence" value="ECO:0007669"/>
    <property type="project" value="UniProtKB-KW"/>
</dbReference>
<keyword evidence="4 9" id="KW-0694">RNA-binding</keyword>
<dbReference type="AlphaFoldDB" id="A0A2V2CRK8"/>
<dbReference type="Pfam" id="PF17136">
    <property type="entry name" value="ribosomal_L24"/>
    <property type="match status" value="1"/>
</dbReference>
<dbReference type="PANTHER" id="PTHR12903">
    <property type="entry name" value="MITOCHONDRIAL RIBOSOMAL PROTEIN L24"/>
    <property type="match status" value="1"/>
</dbReference>
<comment type="subunit">
    <text evidence="9">Part of the 50S ribosomal subunit.</text>
</comment>
<dbReference type="SUPFAM" id="SSF50104">
    <property type="entry name" value="Translation proteins SH3-like domain"/>
    <property type="match status" value="1"/>
</dbReference>
<dbReference type="RefSeq" id="WP_009141915.1">
    <property type="nucleotide sequence ID" value="NZ_CABKQG010000007.1"/>
</dbReference>
<dbReference type="GO" id="GO:0019843">
    <property type="term" value="F:rRNA binding"/>
    <property type="evidence" value="ECO:0007669"/>
    <property type="project" value="UniProtKB-UniRule"/>
</dbReference>
<accession>A0A2V2CRK8</accession>
<dbReference type="NCBIfam" id="TIGR01079">
    <property type="entry name" value="rplX_bact"/>
    <property type="match status" value="1"/>
</dbReference>
<evidence type="ECO:0000256" key="5">
    <source>
        <dbReference type="ARBA" id="ARBA00022980"/>
    </source>
</evidence>
<evidence type="ECO:0000256" key="4">
    <source>
        <dbReference type="ARBA" id="ARBA00022884"/>
    </source>
</evidence>
<dbReference type="GO" id="GO:0006412">
    <property type="term" value="P:translation"/>
    <property type="evidence" value="ECO:0007669"/>
    <property type="project" value="UniProtKB-UniRule"/>
</dbReference>
<evidence type="ECO:0000256" key="3">
    <source>
        <dbReference type="ARBA" id="ARBA00022730"/>
    </source>
</evidence>
<dbReference type="GO" id="GO:0003735">
    <property type="term" value="F:structural constituent of ribosome"/>
    <property type="evidence" value="ECO:0007669"/>
    <property type="project" value="InterPro"/>
</dbReference>
<evidence type="ECO:0000256" key="2">
    <source>
        <dbReference type="ARBA" id="ARBA00010618"/>
    </source>
</evidence>
<evidence type="ECO:0000313" key="12">
    <source>
        <dbReference type="Proteomes" id="UP000260943"/>
    </source>
</evidence>
<dbReference type="GO" id="GO:1990904">
    <property type="term" value="C:ribonucleoprotein complex"/>
    <property type="evidence" value="ECO:0007669"/>
    <property type="project" value="UniProtKB-KW"/>
</dbReference>
<dbReference type="CDD" id="cd06089">
    <property type="entry name" value="KOW_RPL26"/>
    <property type="match status" value="1"/>
</dbReference>
<comment type="function">
    <text evidence="1 9">One of two assembly initiator proteins, it binds directly to the 5'-end of the 23S rRNA, where it nucleates assembly of the 50S subunit.</text>
</comment>
<dbReference type="EMBL" id="QSRJ01000001">
    <property type="protein sequence ID" value="RGL12234.1"/>
    <property type="molecule type" value="Genomic_DNA"/>
</dbReference>
<comment type="function">
    <text evidence="8 9">One of the proteins that surrounds the polypeptide exit tunnel on the outside of the subunit.</text>
</comment>
<evidence type="ECO:0000256" key="1">
    <source>
        <dbReference type="ARBA" id="ARBA00004072"/>
    </source>
</evidence>
<dbReference type="InterPro" id="IPR008991">
    <property type="entry name" value="Translation_prot_SH3-like_sf"/>
</dbReference>
<evidence type="ECO:0000313" key="11">
    <source>
        <dbReference type="EMBL" id="RGL12234.1"/>
    </source>
</evidence>
<reference evidence="11 12" key="1">
    <citation type="submission" date="2018-08" db="EMBL/GenBank/DDBJ databases">
        <title>A genome reference for cultivated species of the human gut microbiota.</title>
        <authorList>
            <person name="Zou Y."/>
            <person name="Xue W."/>
            <person name="Luo G."/>
        </authorList>
    </citation>
    <scope>NUCLEOTIDE SEQUENCE [LARGE SCALE GENOMIC DNA]</scope>
    <source>
        <strain evidence="11 12">TF08-14</strain>
    </source>
</reference>
<dbReference type="SMART" id="SM00739">
    <property type="entry name" value="KOW"/>
    <property type="match status" value="1"/>
</dbReference>
<organism evidence="11 12">
    <name type="scientific">Collinsella tanakaei</name>
    <dbReference type="NCBI Taxonomy" id="626935"/>
    <lineage>
        <taxon>Bacteria</taxon>
        <taxon>Bacillati</taxon>
        <taxon>Actinomycetota</taxon>
        <taxon>Coriobacteriia</taxon>
        <taxon>Coriobacteriales</taxon>
        <taxon>Coriobacteriaceae</taxon>
        <taxon>Collinsella</taxon>
    </lineage>
</organism>
<evidence type="ECO:0000256" key="7">
    <source>
        <dbReference type="ARBA" id="ARBA00035206"/>
    </source>
</evidence>
<dbReference type="PROSITE" id="PS01108">
    <property type="entry name" value="RIBOSOMAL_L24"/>
    <property type="match status" value="1"/>
</dbReference>
<dbReference type="InterPro" id="IPR014722">
    <property type="entry name" value="Rib_uL2_dom2"/>
</dbReference>
<dbReference type="Proteomes" id="UP000260943">
    <property type="component" value="Unassembled WGS sequence"/>
</dbReference>
<evidence type="ECO:0000256" key="10">
    <source>
        <dbReference type="RuleBase" id="RU003477"/>
    </source>
</evidence>
<dbReference type="InterPro" id="IPR005825">
    <property type="entry name" value="Ribosomal_uL24_CS"/>
</dbReference>
<protein>
    <recommendedName>
        <fullName evidence="7 9">Large ribosomal subunit protein uL24</fullName>
    </recommendedName>
</protein>
<sequence length="107" mass="11486">MSMSIKKGDKVEVLSGKDRGKQGIVLRALPKEGKVVVEGVAIVKKAVKPNQQNQQGGIVSQEAAIDASNVNLVCPKCGQRTRVGHEAGELDGHKTKLRICKKCGHKF</sequence>
<dbReference type="HAMAP" id="MF_01326_B">
    <property type="entry name" value="Ribosomal_uL24_B"/>
    <property type="match status" value="1"/>
</dbReference>
<dbReference type="InterPro" id="IPR057264">
    <property type="entry name" value="Ribosomal_uL24_C"/>
</dbReference>
<comment type="caution">
    <text evidence="11">The sequence shown here is derived from an EMBL/GenBank/DDBJ whole genome shotgun (WGS) entry which is preliminary data.</text>
</comment>
<gene>
    <name evidence="9" type="primary">rplX</name>
    <name evidence="11" type="ORF">DXC81_00815</name>
</gene>
<dbReference type="Gene3D" id="2.30.30.30">
    <property type="match status" value="1"/>
</dbReference>
<keyword evidence="6 9" id="KW-0687">Ribonucleoprotein</keyword>
<dbReference type="InterPro" id="IPR003256">
    <property type="entry name" value="Ribosomal_uL24"/>
</dbReference>
<comment type="similarity">
    <text evidence="2 9 10">Belongs to the universal ribosomal protein uL24 family.</text>
</comment>
<evidence type="ECO:0000256" key="8">
    <source>
        <dbReference type="ARBA" id="ARBA00058688"/>
    </source>
</evidence>
<keyword evidence="3 9" id="KW-0699">rRNA-binding</keyword>